<keyword evidence="2 6" id="KW-0808">Transferase</keyword>
<dbReference type="InterPro" id="IPR012328">
    <property type="entry name" value="Chalcone/stilbene_synt_C"/>
</dbReference>
<feature type="domain" description="Chalcone/stilbene synthase C-terminal" evidence="5">
    <location>
        <begin position="233"/>
        <end position="365"/>
    </location>
</feature>
<evidence type="ECO:0000313" key="6">
    <source>
        <dbReference type="EMBL" id="CBA15574.1"/>
    </source>
</evidence>
<dbReference type="KEGG" id="xal:XALC_1059"/>
<dbReference type="NCBIfam" id="NF042429">
    <property type="entry name" value="DHPHCoAsyn_DpgA"/>
    <property type="match status" value="1"/>
</dbReference>
<dbReference type="EMBL" id="FP565176">
    <property type="protein sequence ID" value="CBA15574.1"/>
    <property type="molecule type" value="Genomic_DNA"/>
</dbReference>
<dbReference type="Pfam" id="PF00195">
    <property type="entry name" value="Chal_sti_synt_N"/>
    <property type="match status" value="1"/>
</dbReference>
<gene>
    <name evidence="6" type="ordered locus">XALc_1059</name>
</gene>
<dbReference type="eggNOG" id="COG3424">
    <property type="taxonomic scope" value="Bacteria"/>
</dbReference>
<feature type="domain" description="Chalcone/stilbene synthase N-terminal" evidence="4">
    <location>
        <begin position="90"/>
        <end position="212"/>
    </location>
</feature>
<dbReference type="PANTHER" id="PTHR11877:SF46">
    <property type="entry name" value="TYPE III POLYKETIDE SYNTHASE A"/>
    <property type="match status" value="1"/>
</dbReference>
<dbReference type="SUPFAM" id="SSF53901">
    <property type="entry name" value="Thiolase-like"/>
    <property type="match status" value="1"/>
</dbReference>
<dbReference type="AlphaFoldDB" id="D2UD60"/>
<dbReference type="PATRIC" id="fig|29447.3.peg.1053"/>
<dbReference type="PANTHER" id="PTHR11877">
    <property type="entry name" value="HYDROXYMETHYLGLUTARYL-COA SYNTHASE"/>
    <property type="match status" value="1"/>
</dbReference>
<evidence type="ECO:0000256" key="3">
    <source>
        <dbReference type="PIRSR" id="PIRSR000451-1"/>
    </source>
</evidence>
<dbReference type="InterPro" id="IPR011141">
    <property type="entry name" value="Polyketide_synthase_type-III"/>
</dbReference>
<dbReference type="CDD" id="cd00831">
    <property type="entry name" value="CHS_like"/>
    <property type="match status" value="1"/>
</dbReference>
<dbReference type="PIRSF" id="PIRSF000451">
    <property type="entry name" value="PKS_III"/>
    <property type="match status" value="1"/>
</dbReference>
<dbReference type="GO" id="GO:0016747">
    <property type="term" value="F:acyltransferase activity, transferring groups other than amino-acyl groups"/>
    <property type="evidence" value="ECO:0007669"/>
    <property type="project" value="InterPro"/>
</dbReference>
<dbReference type="RefSeq" id="WP_012915582.1">
    <property type="nucleotide sequence ID" value="NC_013722.1"/>
</dbReference>
<dbReference type="STRING" id="380358.XALC_1059"/>
<protein>
    <submittedName>
        <fullName evidence="6">Putative acyltransferase protein</fullName>
        <ecNumber evidence="6">2.3.1.-</ecNumber>
    </submittedName>
</protein>
<dbReference type="Proteomes" id="UP000001890">
    <property type="component" value="Chromosome"/>
</dbReference>
<evidence type="ECO:0000313" key="7">
    <source>
        <dbReference type="Proteomes" id="UP000001890"/>
    </source>
</evidence>
<evidence type="ECO:0000259" key="4">
    <source>
        <dbReference type="Pfam" id="PF00195"/>
    </source>
</evidence>
<reference evidence="6 7" key="1">
    <citation type="journal article" date="2009" name="BMC Genomics">
        <title>The complete genome sequence of Xanthomonas albilineans provides new insights into the reductive genome evolution of the xylem-limited Xanthomonadaceae.</title>
        <authorList>
            <person name="Pieretti I."/>
            <person name="Royer M."/>
            <person name="Barbe V."/>
            <person name="Carrere S."/>
            <person name="Koebnik R."/>
            <person name="Cociancich S."/>
            <person name="Couloux A."/>
            <person name="Darrasse A."/>
            <person name="Gouzy J."/>
            <person name="Jacques M.A."/>
            <person name="Lauber E."/>
            <person name="Manceau C."/>
            <person name="Mangenot S."/>
            <person name="Poussier S."/>
            <person name="Segurens B."/>
            <person name="Szurek B."/>
            <person name="Verdier V."/>
            <person name="Arlat M."/>
            <person name="Rott P."/>
        </authorList>
    </citation>
    <scope>NUCLEOTIDE SEQUENCE [LARGE SCALE GENOMIC DNA]</scope>
    <source>
        <strain evidence="7">GPE PC73 / CFBP 7063</strain>
    </source>
</reference>
<dbReference type="Gene3D" id="3.40.47.10">
    <property type="match status" value="2"/>
</dbReference>
<evidence type="ECO:0000256" key="1">
    <source>
        <dbReference type="ARBA" id="ARBA00005531"/>
    </source>
</evidence>
<dbReference type="InterPro" id="IPR001099">
    <property type="entry name" value="Chalcone/stilbene_synt_N"/>
</dbReference>
<dbReference type="Pfam" id="PF02797">
    <property type="entry name" value="Chal_sti_synt_C"/>
    <property type="match status" value="1"/>
</dbReference>
<keyword evidence="7" id="KW-1185">Reference proteome</keyword>
<organism evidence="6 7">
    <name type="scientific">Xanthomonas albilineans (strain GPE PC73 / CFBP 7063)</name>
    <dbReference type="NCBI Taxonomy" id="380358"/>
    <lineage>
        <taxon>Bacteria</taxon>
        <taxon>Pseudomonadati</taxon>
        <taxon>Pseudomonadota</taxon>
        <taxon>Gammaproteobacteria</taxon>
        <taxon>Lysobacterales</taxon>
        <taxon>Lysobacteraceae</taxon>
        <taxon>Xanthomonas</taxon>
    </lineage>
</organism>
<name>D2UD60_XANAP</name>
<keyword evidence="6" id="KW-0012">Acyltransferase</keyword>
<dbReference type="GeneID" id="57876374"/>
<evidence type="ECO:0000259" key="5">
    <source>
        <dbReference type="Pfam" id="PF02797"/>
    </source>
</evidence>
<sequence>MNFNACVASTSAPPAVVPRIRGVGTATPDHRYSQSDVLQRFGIEDSRRRLVFLQNGIDSRSLVLPESDGTAQAPRETQAQLLDKHRDIGLEIGERALTRCLQSIGASLEDVRYLCCVTTTGLLTPGFSSLLIQRLGMRQDCARLDVVGMGCNAGLNGFNAAVNWTHANAGKLAILLCIEVCSAAYVDDDGIETAVVNSLFGDGAAALAVIADGDDSGDPHLGPRVCKFASQVIPEALDAMRFVWDETHGKFHFRLHKDVPYVVGANAPTVVERLLEGTGLRRRDIAHWLVHSGGRKVIDAICANLMLTSHDMRHTIDVLREHGNMSSGSFLFSYARLLDEGQIRPGDWGVMMTMGPGSSIETALLCW</sequence>
<feature type="active site" description="Acyl-thioester intermediate" evidence="3">
    <location>
        <position position="151"/>
    </location>
</feature>
<evidence type="ECO:0000256" key="2">
    <source>
        <dbReference type="ARBA" id="ARBA00022679"/>
    </source>
</evidence>
<dbReference type="InterPro" id="IPR053446">
    <property type="entry name" value="DPA-CoA_Synthase"/>
</dbReference>
<dbReference type="InterPro" id="IPR016039">
    <property type="entry name" value="Thiolase-like"/>
</dbReference>
<accession>D2UD60</accession>
<comment type="similarity">
    <text evidence="1">Belongs to the thiolase-like superfamily. Chalcone/stilbene synthases family.</text>
</comment>
<proteinExistence type="inferred from homology"/>
<dbReference type="OrthoDB" id="9786288at2"/>
<dbReference type="GO" id="GO:0030639">
    <property type="term" value="P:polyketide biosynthetic process"/>
    <property type="evidence" value="ECO:0007669"/>
    <property type="project" value="TreeGrafter"/>
</dbReference>
<dbReference type="EC" id="2.3.1.-" evidence="6"/>